<keyword evidence="7" id="KW-0503">Monooxygenase</keyword>
<dbReference type="AlphaFoldDB" id="M2UWM6"/>
<dbReference type="OrthoDB" id="66881at2759"/>
<comment type="cofactor">
    <cofactor evidence="1">
        <name>FAD</name>
        <dbReference type="ChEBI" id="CHEBI:57692"/>
    </cofactor>
</comment>
<keyword evidence="5" id="KW-0521">NADP</keyword>
<dbReference type="EMBL" id="KB445569">
    <property type="protein sequence ID" value="EMD97941.1"/>
    <property type="molecule type" value="Genomic_DNA"/>
</dbReference>
<dbReference type="SUPFAM" id="SSF51905">
    <property type="entry name" value="FAD/NAD(P)-binding domain"/>
    <property type="match status" value="2"/>
</dbReference>
<dbReference type="GO" id="GO:0050660">
    <property type="term" value="F:flavin adenine dinucleotide binding"/>
    <property type="evidence" value="ECO:0007669"/>
    <property type="project" value="InterPro"/>
</dbReference>
<proteinExistence type="inferred from homology"/>
<dbReference type="InterPro" id="IPR036188">
    <property type="entry name" value="FAD/NAD-bd_sf"/>
</dbReference>
<dbReference type="PANTHER" id="PTHR43098:SF3">
    <property type="entry name" value="L-ORNITHINE N(5)-MONOOXYGENASE-RELATED"/>
    <property type="match status" value="1"/>
</dbReference>
<dbReference type="InterPro" id="IPR050775">
    <property type="entry name" value="FAD-binding_Monooxygenases"/>
</dbReference>
<dbReference type="InterPro" id="IPR020946">
    <property type="entry name" value="Flavin_mOase-like"/>
</dbReference>
<keyword evidence="6" id="KW-0560">Oxidoreductase</keyword>
<evidence type="ECO:0000256" key="4">
    <source>
        <dbReference type="ARBA" id="ARBA00022827"/>
    </source>
</evidence>
<evidence type="ECO:0000313" key="8">
    <source>
        <dbReference type="EMBL" id="EMD97941.1"/>
    </source>
</evidence>
<protein>
    <recommendedName>
        <fullName evidence="10">FAD/NAD(P)-binding domain-containing protein</fullName>
    </recommendedName>
</protein>
<evidence type="ECO:0000256" key="6">
    <source>
        <dbReference type="ARBA" id="ARBA00023002"/>
    </source>
</evidence>
<dbReference type="PRINTS" id="PR00411">
    <property type="entry name" value="PNDRDTASEI"/>
</dbReference>
<evidence type="ECO:0000256" key="7">
    <source>
        <dbReference type="ARBA" id="ARBA00023033"/>
    </source>
</evidence>
<keyword evidence="4" id="KW-0274">FAD</keyword>
<keyword evidence="3" id="KW-0285">Flavoprotein</keyword>
<evidence type="ECO:0000256" key="1">
    <source>
        <dbReference type="ARBA" id="ARBA00001974"/>
    </source>
</evidence>
<reference evidence="9" key="2">
    <citation type="journal article" date="2013" name="PLoS Genet.">
        <title>Comparative genome structure, secondary metabolite, and effector coding capacity across Cochliobolus pathogens.</title>
        <authorList>
            <person name="Condon B.J."/>
            <person name="Leng Y."/>
            <person name="Wu D."/>
            <person name="Bushley K.E."/>
            <person name="Ohm R.A."/>
            <person name="Otillar R."/>
            <person name="Martin J."/>
            <person name="Schackwitz W."/>
            <person name="Grimwood J."/>
            <person name="MohdZainudin N."/>
            <person name="Xue C."/>
            <person name="Wang R."/>
            <person name="Manning V.A."/>
            <person name="Dhillon B."/>
            <person name="Tu Z.J."/>
            <person name="Steffenson B.J."/>
            <person name="Salamov A."/>
            <person name="Sun H."/>
            <person name="Lowry S."/>
            <person name="LaButti K."/>
            <person name="Han J."/>
            <person name="Copeland A."/>
            <person name="Lindquist E."/>
            <person name="Barry K."/>
            <person name="Schmutz J."/>
            <person name="Baker S.E."/>
            <person name="Ciuffetti L.M."/>
            <person name="Grigoriev I.V."/>
            <person name="Zhong S."/>
            <person name="Turgeon B.G."/>
        </authorList>
    </citation>
    <scope>NUCLEOTIDE SEQUENCE [LARGE SCALE GENOMIC DNA]</scope>
    <source>
        <strain evidence="9">C5 / ATCC 48332 / race O</strain>
    </source>
</reference>
<dbReference type="Proteomes" id="UP000016936">
    <property type="component" value="Unassembled WGS sequence"/>
</dbReference>
<dbReference type="Pfam" id="PF00743">
    <property type="entry name" value="FMO-like"/>
    <property type="match status" value="1"/>
</dbReference>
<name>M2UWM6_COCH5</name>
<organism evidence="8 9">
    <name type="scientific">Cochliobolus heterostrophus (strain C5 / ATCC 48332 / race O)</name>
    <name type="common">Southern corn leaf blight fungus</name>
    <name type="synonym">Bipolaris maydis</name>
    <dbReference type="NCBI Taxonomy" id="701091"/>
    <lineage>
        <taxon>Eukaryota</taxon>
        <taxon>Fungi</taxon>
        <taxon>Dikarya</taxon>
        <taxon>Ascomycota</taxon>
        <taxon>Pezizomycotina</taxon>
        <taxon>Dothideomycetes</taxon>
        <taxon>Pleosporomycetidae</taxon>
        <taxon>Pleosporales</taxon>
        <taxon>Pleosporineae</taxon>
        <taxon>Pleosporaceae</taxon>
        <taxon>Bipolaris</taxon>
    </lineage>
</organism>
<comment type="similarity">
    <text evidence="2">Belongs to the FAD-binding monooxygenase family.</text>
</comment>
<evidence type="ECO:0008006" key="10">
    <source>
        <dbReference type="Google" id="ProtNLM"/>
    </source>
</evidence>
<dbReference type="PANTHER" id="PTHR43098">
    <property type="entry name" value="L-ORNITHINE N(5)-MONOOXYGENASE-RELATED"/>
    <property type="match status" value="1"/>
</dbReference>
<evidence type="ECO:0000256" key="5">
    <source>
        <dbReference type="ARBA" id="ARBA00022857"/>
    </source>
</evidence>
<dbReference type="GO" id="GO:0004499">
    <property type="term" value="F:N,N-dimethylaniline monooxygenase activity"/>
    <property type="evidence" value="ECO:0007669"/>
    <property type="project" value="InterPro"/>
</dbReference>
<gene>
    <name evidence="8" type="ORF">COCHEDRAFT_1209707</name>
</gene>
<keyword evidence="9" id="KW-1185">Reference proteome</keyword>
<reference evidence="8 9" key="1">
    <citation type="journal article" date="2012" name="PLoS Pathog.">
        <title>Diverse lifestyles and strategies of plant pathogenesis encoded in the genomes of eighteen Dothideomycetes fungi.</title>
        <authorList>
            <person name="Ohm R.A."/>
            <person name="Feau N."/>
            <person name="Henrissat B."/>
            <person name="Schoch C.L."/>
            <person name="Horwitz B.A."/>
            <person name="Barry K.W."/>
            <person name="Condon B.J."/>
            <person name="Copeland A.C."/>
            <person name="Dhillon B."/>
            <person name="Glaser F."/>
            <person name="Hesse C.N."/>
            <person name="Kosti I."/>
            <person name="LaButti K."/>
            <person name="Lindquist E.A."/>
            <person name="Lucas S."/>
            <person name="Salamov A.A."/>
            <person name="Bradshaw R.E."/>
            <person name="Ciuffetti L."/>
            <person name="Hamelin R.C."/>
            <person name="Kema G.H.J."/>
            <person name="Lawrence C."/>
            <person name="Scott J.A."/>
            <person name="Spatafora J.W."/>
            <person name="Turgeon B.G."/>
            <person name="de Wit P.J.G.M."/>
            <person name="Zhong S."/>
            <person name="Goodwin S.B."/>
            <person name="Grigoriev I.V."/>
        </authorList>
    </citation>
    <scope>NUCLEOTIDE SEQUENCE [LARGE SCALE GENOMIC DNA]</scope>
    <source>
        <strain evidence="9">C5 / ATCC 48332 / race O</strain>
    </source>
</reference>
<accession>M2UWM6</accession>
<evidence type="ECO:0000256" key="3">
    <source>
        <dbReference type="ARBA" id="ARBA00022630"/>
    </source>
</evidence>
<sequence length="557" mass="63785">MSAQPSNETVVDVSADIIIVGGGFSGCYALFKLRLMGYTVKILEASTGFGGVWRMNRYPGARVDSQTPTYQLSLPEVWEDFNFSELYPDHHELRRYFDHMDKVLDLQKDTYFNTRVQEVKYNQEKRTWSFKAHGLTATSTYAIFAVGSSCEPYIPDWPGKSNFKGQIIHPASWPENFETDGKRIGVIGQGASGIQIVQELAKENCELSVFIRTPSMCFPMNQRAISTSDSDYQKGYYDAILDCAKYNTEDGYPFNHHTRCWRDETEAERQRLYERLWKRGGFGFLVSNYPDLLTNKASNASAYNFWVQKIRERIRDPVKRDILAPTKQPYWMGAKRPSLEQDYYESVDRPNVTLIDLKKSPIQKFTEEGIVTEDDDASKLWKLDVIVVATGYDNLTGSLFKMNIHNKEGVKLQDTWKNGIRTHLGMSVPGFPNAFFLYAPQAPSSLANGPPFIELQVNWLAQLFERIRNDKVELIEASEEAASIWKTLIGICYENSLSAETNSWWVGANIPGKKHEPLVWFGGIKSWWDKCQSALQGWEDSGFLVRKNEDRKVQVRL</sequence>
<evidence type="ECO:0000313" key="9">
    <source>
        <dbReference type="Proteomes" id="UP000016936"/>
    </source>
</evidence>
<dbReference type="OMA" id="HPASWPE"/>
<dbReference type="HOGENOM" id="CLU_006937_8_0_1"/>
<dbReference type="eggNOG" id="KOG1399">
    <property type="taxonomic scope" value="Eukaryota"/>
</dbReference>
<evidence type="ECO:0000256" key="2">
    <source>
        <dbReference type="ARBA" id="ARBA00010139"/>
    </source>
</evidence>
<dbReference type="Gene3D" id="3.50.50.60">
    <property type="entry name" value="FAD/NAD(P)-binding domain"/>
    <property type="match status" value="2"/>
</dbReference>
<dbReference type="GO" id="GO:0050661">
    <property type="term" value="F:NADP binding"/>
    <property type="evidence" value="ECO:0007669"/>
    <property type="project" value="InterPro"/>
</dbReference>